<evidence type="ECO:0000256" key="1">
    <source>
        <dbReference type="SAM" id="Phobius"/>
    </source>
</evidence>
<keyword evidence="1" id="KW-0812">Transmembrane</keyword>
<organism evidence="2 3">
    <name type="scientific">Pristionchus mayeri</name>
    <dbReference type="NCBI Taxonomy" id="1317129"/>
    <lineage>
        <taxon>Eukaryota</taxon>
        <taxon>Metazoa</taxon>
        <taxon>Ecdysozoa</taxon>
        <taxon>Nematoda</taxon>
        <taxon>Chromadorea</taxon>
        <taxon>Rhabditida</taxon>
        <taxon>Rhabditina</taxon>
        <taxon>Diplogasteromorpha</taxon>
        <taxon>Diplogasteroidea</taxon>
        <taxon>Neodiplogasteridae</taxon>
        <taxon>Pristionchus</taxon>
    </lineage>
</organism>
<keyword evidence="1" id="KW-0472">Membrane</keyword>
<keyword evidence="3" id="KW-1185">Reference proteome</keyword>
<reference evidence="3" key="1">
    <citation type="submission" date="2022-10" db="EMBL/GenBank/DDBJ databases">
        <title>Genome assembly of Pristionchus species.</title>
        <authorList>
            <person name="Yoshida K."/>
            <person name="Sommer R.J."/>
        </authorList>
    </citation>
    <scope>NUCLEOTIDE SEQUENCE [LARGE SCALE GENOMIC DNA]</scope>
    <source>
        <strain evidence="3">RS5460</strain>
    </source>
</reference>
<proteinExistence type="predicted"/>
<keyword evidence="1" id="KW-1133">Transmembrane helix</keyword>
<feature type="transmembrane region" description="Helical" evidence="1">
    <location>
        <begin position="84"/>
        <end position="103"/>
    </location>
</feature>
<sequence length="213" mass="23879">FQMAVAAMVQTPHKPHSTVQQPLQSTERPMQPRLNLSNTVTRRQLPRSIPNGPYGSSNTTWAMCILTVIMVINFIVGVTHRFDVFTGFAILRVIFSAFALIRLCELKTDGLSGMMGLMCVEEFFAWFVTLLGILAMVMNMFSRNVYPEEGASASMCRKCFGVNGVYTAHEEKMCTMITLSTGLVVIIFYIVFLNFCRKIFSAAQTEVRVLGHL</sequence>
<feature type="non-terminal residue" evidence="2">
    <location>
        <position position="1"/>
    </location>
</feature>
<dbReference type="Proteomes" id="UP001328107">
    <property type="component" value="Unassembled WGS sequence"/>
</dbReference>
<name>A0AAN4Z808_9BILA</name>
<evidence type="ECO:0000313" key="3">
    <source>
        <dbReference type="Proteomes" id="UP001328107"/>
    </source>
</evidence>
<protein>
    <submittedName>
        <fullName evidence="2">Uncharacterized protein</fullName>
    </submittedName>
</protein>
<feature type="transmembrane region" description="Helical" evidence="1">
    <location>
        <begin position="176"/>
        <end position="196"/>
    </location>
</feature>
<accession>A0AAN4Z808</accession>
<dbReference type="EMBL" id="BTRK01000001">
    <property type="protein sequence ID" value="GMR32190.1"/>
    <property type="molecule type" value="Genomic_DNA"/>
</dbReference>
<comment type="caution">
    <text evidence="2">The sequence shown here is derived from an EMBL/GenBank/DDBJ whole genome shotgun (WGS) entry which is preliminary data.</text>
</comment>
<dbReference type="AlphaFoldDB" id="A0AAN4Z808"/>
<gene>
    <name evidence="2" type="ORF">PMAYCL1PPCAC_02385</name>
</gene>
<feature type="transmembrane region" description="Helical" evidence="1">
    <location>
        <begin position="123"/>
        <end position="141"/>
    </location>
</feature>
<feature type="transmembrane region" description="Helical" evidence="1">
    <location>
        <begin position="60"/>
        <end position="78"/>
    </location>
</feature>
<evidence type="ECO:0000313" key="2">
    <source>
        <dbReference type="EMBL" id="GMR32190.1"/>
    </source>
</evidence>